<comment type="caution">
    <text evidence="3">The sequence shown here is derived from an EMBL/GenBank/DDBJ whole genome shotgun (WGS) entry which is preliminary data.</text>
</comment>
<dbReference type="Proteomes" id="UP000558958">
    <property type="component" value="Unassembled WGS sequence"/>
</dbReference>
<evidence type="ECO:0000313" key="4">
    <source>
        <dbReference type="Proteomes" id="UP000558958"/>
    </source>
</evidence>
<name>A0A7K8YRE2_9PASS</name>
<evidence type="ECO:0000256" key="1">
    <source>
        <dbReference type="SAM" id="Phobius"/>
    </source>
</evidence>
<evidence type="ECO:0000259" key="2">
    <source>
        <dbReference type="Pfam" id="PF13910"/>
    </source>
</evidence>
<feature type="transmembrane region" description="Helical" evidence="1">
    <location>
        <begin position="591"/>
        <end position="610"/>
    </location>
</feature>
<keyword evidence="1" id="KW-1133">Transmembrane helix</keyword>
<feature type="non-terminal residue" evidence="3">
    <location>
        <position position="1"/>
    </location>
</feature>
<organism evidence="3 4">
    <name type="scientific">Sakesphorus luctuosus</name>
    <dbReference type="NCBI Taxonomy" id="419690"/>
    <lineage>
        <taxon>Eukaryota</taxon>
        <taxon>Metazoa</taxon>
        <taxon>Chordata</taxon>
        <taxon>Craniata</taxon>
        <taxon>Vertebrata</taxon>
        <taxon>Euteleostomi</taxon>
        <taxon>Archelosauria</taxon>
        <taxon>Archosauria</taxon>
        <taxon>Dinosauria</taxon>
        <taxon>Saurischia</taxon>
        <taxon>Theropoda</taxon>
        <taxon>Coelurosauria</taxon>
        <taxon>Aves</taxon>
        <taxon>Neognathae</taxon>
        <taxon>Neoaves</taxon>
        <taxon>Telluraves</taxon>
        <taxon>Australaves</taxon>
        <taxon>Passeriformes</taxon>
        <taxon>Thamnophilidae</taxon>
        <taxon>Sakesphorus</taxon>
    </lineage>
</organism>
<feature type="domain" description="DUF4209" evidence="2">
    <location>
        <begin position="131"/>
        <end position="211"/>
    </location>
</feature>
<accession>A0A7K8YRE2</accession>
<dbReference type="PANTHER" id="PTHR31701">
    <property type="entry name" value="ENDOPLASMIC RETICULUM MEMBRANE-ASSOCIATED RNA DEGRADATION PROTEIN"/>
    <property type="match status" value="1"/>
</dbReference>
<sequence>MALSNSVTTCLSEPVHYAICKLGFEKKQSYDINNILSGNGEVCWQAITEHVCYLESDQSVDYIKSIRSLGPVCESVNLHFTSLTKEQFIIQYASWFHWTNCTEVFLEVFDVLQYTQATEVALGLMKLTSCLERALGDVYLLKGNDCPFLLRDLLASEQLAVVFGQPVMNVLRIFIGSPYGLNLRNVLWHGFASPQEIPTKYCAMLLFLTAGLGQLLQTYLLQTKCVLVHRPYVIFISLEELNVFPGKYLNINLNNETLSLAEELVKLSSFVLKTMLPFWIAGLTAFKQSRYADSMILLLPQLEAGLRLLFTTTNKCPNRLLTAESSALYTTFDEMLAKHLDNEEINQLPVVLGEPAMASEFLWDFLNHQEGPRIRDRLSHGEINLEAFPRVVANQIVAFAITLLCRFSDEDMLSFKEHMVIKPLMDCASCYQSRFHPISRLKKQVLECMKSIHSWSELLTVPEEQVQTIKGLEENAEASTFILMLSEITSQLLQYMPQNCCSSDDSINSVLTERLLVGLCDTRIRTLYSPRPVLEIVVILRKISTQCHQVSEQVVASAEMRYTQWMNKTLRSRQRHNYLRMLNSIKFLSPVLRLILIFITLELVSVLSVCKKNPFDYQQYLKFLKSVLQYTENLVTYTSAEKNKWDEAMELTHNTLIKIRKISDRKLMLMHLAT</sequence>
<feature type="non-terminal residue" evidence="3">
    <location>
        <position position="674"/>
    </location>
</feature>
<keyword evidence="4" id="KW-1185">Reference proteome</keyword>
<keyword evidence="1" id="KW-0812">Transmembrane</keyword>
<dbReference type="InterPro" id="IPR025209">
    <property type="entry name" value="DUF4209"/>
</dbReference>
<dbReference type="InterPro" id="IPR039635">
    <property type="entry name" value="ERMARD"/>
</dbReference>
<gene>
    <name evidence="3" type="primary">Ermard</name>
    <name evidence="3" type="ORF">SAKLUC_R13213</name>
</gene>
<reference evidence="3 4" key="1">
    <citation type="submission" date="2019-09" db="EMBL/GenBank/DDBJ databases">
        <title>Bird 10,000 Genomes (B10K) Project - Family phase.</title>
        <authorList>
            <person name="Zhang G."/>
        </authorList>
    </citation>
    <scope>NUCLEOTIDE SEQUENCE [LARGE SCALE GENOMIC DNA]</scope>
    <source>
        <strain evidence="3">B10K-DU-001-06</strain>
        <tissue evidence="3">Muscle</tissue>
    </source>
</reference>
<dbReference type="EMBL" id="VWZD01006969">
    <property type="protein sequence ID" value="NXG05898.1"/>
    <property type="molecule type" value="Genomic_DNA"/>
</dbReference>
<dbReference type="PANTHER" id="PTHR31701:SF2">
    <property type="entry name" value="ENDOPLASMIC RETICULUM MEMBRANE-ASSOCIATED RNA DEGRADATION PROTEIN"/>
    <property type="match status" value="1"/>
</dbReference>
<proteinExistence type="predicted"/>
<dbReference type="AlphaFoldDB" id="A0A7K8YRE2"/>
<evidence type="ECO:0000313" key="3">
    <source>
        <dbReference type="EMBL" id="NXG05898.1"/>
    </source>
</evidence>
<keyword evidence="1" id="KW-0472">Membrane</keyword>
<dbReference type="Pfam" id="PF13910">
    <property type="entry name" value="DUF4209"/>
    <property type="match status" value="1"/>
</dbReference>
<protein>
    <submittedName>
        <fullName evidence="3">EMARD protein</fullName>
    </submittedName>
</protein>